<protein>
    <submittedName>
        <fullName evidence="4">DUF4974 domain-containing protein</fullName>
    </submittedName>
</protein>
<feature type="domain" description="Protein FecR C-terminal" evidence="3">
    <location>
        <begin position="301"/>
        <end position="365"/>
    </location>
</feature>
<dbReference type="GO" id="GO:0016989">
    <property type="term" value="F:sigma factor antagonist activity"/>
    <property type="evidence" value="ECO:0007669"/>
    <property type="project" value="TreeGrafter"/>
</dbReference>
<dbReference type="AlphaFoldDB" id="A0A3N4PKR1"/>
<sequence length="376" mass="40905">MPITKGNRSPTPFKAAFRPRKYRPAAATARYIIFFLFFLRSSGTPGVLNCHYNKAVVKKFDHIAQLLQKYAEGECSPEEKAIVEQWYESLRLKAPAGETSGGDALWERIAGRTQPAETVRPSGKVRRIWWAAAAAVAMLVTAALFYPGRESVVRLTAAAGKIHQVSLPDGSRMWLSAGSSVHYEANFAGGRRVELESGEAFFDVARDDARPFTVDANGTRTLVLGTAFRVSLGATVEVAVVSGKVKVTAPDKKSVTLLPRETVAISAQATIPEVKAAPLLPAEKLNTAPARTGWEAQHLDLDDVSMGELAQLLENVYNVHIRFAGAHLRDCRNTISIDTGRPLTEVLDKLKLINHFEYTITNEGVSIDGAGCGTMN</sequence>
<feature type="transmembrane region" description="Helical" evidence="1">
    <location>
        <begin position="128"/>
        <end position="146"/>
    </location>
</feature>
<dbReference type="PIRSF" id="PIRSF018266">
    <property type="entry name" value="FecR"/>
    <property type="match status" value="1"/>
</dbReference>
<accession>A0A3N4PKR1</accession>
<proteinExistence type="predicted"/>
<evidence type="ECO:0000259" key="2">
    <source>
        <dbReference type="Pfam" id="PF04773"/>
    </source>
</evidence>
<keyword evidence="1" id="KW-0472">Membrane</keyword>
<keyword evidence="5" id="KW-1185">Reference proteome</keyword>
<dbReference type="Gene3D" id="2.60.120.1440">
    <property type="match status" value="1"/>
</dbReference>
<evidence type="ECO:0000259" key="3">
    <source>
        <dbReference type="Pfam" id="PF16344"/>
    </source>
</evidence>
<evidence type="ECO:0000313" key="5">
    <source>
        <dbReference type="Proteomes" id="UP000278351"/>
    </source>
</evidence>
<dbReference type="InterPro" id="IPR032508">
    <property type="entry name" value="FecR_C"/>
</dbReference>
<keyword evidence="1" id="KW-0812">Transmembrane</keyword>
<dbReference type="Pfam" id="PF04773">
    <property type="entry name" value="FecR"/>
    <property type="match status" value="1"/>
</dbReference>
<organism evidence="4 5">
    <name type="scientific">Chitinophaga lutea</name>
    <dbReference type="NCBI Taxonomy" id="2488634"/>
    <lineage>
        <taxon>Bacteria</taxon>
        <taxon>Pseudomonadati</taxon>
        <taxon>Bacteroidota</taxon>
        <taxon>Chitinophagia</taxon>
        <taxon>Chitinophagales</taxon>
        <taxon>Chitinophagaceae</taxon>
        <taxon>Chitinophaga</taxon>
    </lineage>
</organism>
<dbReference type="InterPro" id="IPR006860">
    <property type="entry name" value="FecR"/>
</dbReference>
<dbReference type="PANTHER" id="PTHR30273:SF2">
    <property type="entry name" value="PROTEIN FECR"/>
    <property type="match status" value="1"/>
</dbReference>
<dbReference type="EMBL" id="RPDH01000002">
    <property type="protein sequence ID" value="RPE08128.1"/>
    <property type="molecule type" value="Genomic_DNA"/>
</dbReference>
<reference evidence="4 5" key="1">
    <citation type="submission" date="2018-11" db="EMBL/GenBank/DDBJ databases">
        <title>Chitinophaga lutea sp.nov., isolate from arsenic contaminated soil.</title>
        <authorList>
            <person name="Zong Y."/>
        </authorList>
    </citation>
    <scope>NUCLEOTIDE SEQUENCE [LARGE SCALE GENOMIC DNA]</scope>
    <source>
        <strain evidence="4 5">ZY74</strain>
    </source>
</reference>
<dbReference type="PANTHER" id="PTHR30273">
    <property type="entry name" value="PERIPLASMIC SIGNAL SENSOR AND SIGMA FACTOR ACTIVATOR FECR-RELATED"/>
    <property type="match status" value="1"/>
</dbReference>
<dbReference type="InterPro" id="IPR012373">
    <property type="entry name" value="Ferrdict_sens_TM"/>
</dbReference>
<keyword evidence="1" id="KW-1133">Transmembrane helix</keyword>
<dbReference type="Gene3D" id="3.55.50.30">
    <property type="match status" value="1"/>
</dbReference>
<feature type="domain" description="FecR protein" evidence="2">
    <location>
        <begin position="155"/>
        <end position="246"/>
    </location>
</feature>
<dbReference type="Pfam" id="PF16344">
    <property type="entry name" value="FecR_C"/>
    <property type="match status" value="1"/>
</dbReference>
<dbReference type="Proteomes" id="UP000278351">
    <property type="component" value="Unassembled WGS sequence"/>
</dbReference>
<gene>
    <name evidence="4" type="ORF">EGT74_13750</name>
</gene>
<evidence type="ECO:0000256" key="1">
    <source>
        <dbReference type="SAM" id="Phobius"/>
    </source>
</evidence>
<name>A0A3N4PKR1_9BACT</name>
<evidence type="ECO:0000313" key="4">
    <source>
        <dbReference type="EMBL" id="RPE08128.1"/>
    </source>
</evidence>
<comment type="caution">
    <text evidence="4">The sequence shown here is derived from an EMBL/GenBank/DDBJ whole genome shotgun (WGS) entry which is preliminary data.</text>
</comment>